<evidence type="ECO:0000313" key="3">
    <source>
        <dbReference type="EMBL" id="SHM95327.1"/>
    </source>
</evidence>
<name>A0A1M7MW82_9FIRM</name>
<dbReference type="EMBL" id="FRCP01000023">
    <property type="protein sequence ID" value="SHM95327.1"/>
    <property type="molecule type" value="Genomic_DNA"/>
</dbReference>
<dbReference type="CDD" id="cd07043">
    <property type="entry name" value="STAS_anti-anti-sigma_factors"/>
    <property type="match status" value="1"/>
</dbReference>
<dbReference type="STRING" id="1120996.SAMN02746066_04063"/>
<dbReference type="InterPro" id="IPR036513">
    <property type="entry name" value="STAS_dom_sf"/>
</dbReference>
<dbReference type="AlphaFoldDB" id="A0A1M7MW82"/>
<dbReference type="PROSITE" id="PS50801">
    <property type="entry name" value="STAS"/>
    <property type="match status" value="1"/>
</dbReference>
<keyword evidence="1" id="KW-1133">Transmembrane helix</keyword>
<gene>
    <name evidence="3" type="ORF">SAMN02746066_04063</name>
</gene>
<keyword evidence="1" id="KW-0812">Transmembrane</keyword>
<dbReference type="SUPFAM" id="SSF52091">
    <property type="entry name" value="SpoIIaa-like"/>
    <property type="match status" value="1"/>
</dbReference>
<dbReference type="Pfam" id="PF01740">
    <property type="entry name" value="STAS"/>
    <property type="match status" value="1"/>
</dbReference>
<feature type="transmembrane region" description="Helical" evidence="1">
    <location>
        <begin position="42"/>
        <end position="64"/>
    </location>
</feature>
<dbReference type="Gene3D" id="3.30.750.24">
    <property type="entry name" value="STAS domain"/>
    <property type="match status" value="1"/>
</dbReference>
<sequence>MEIDEEYDYVIVYSKNWENNITTYNLLNELFGKLLNNSKKKFLLNFSEVTFISANILAILGAILEYTLIKKRHKVAFANIRPNVKKIMQKNGFHKYFKWEVVEDTYHTTIEYRVFKANTNKLVEFEKYILLNIFNRDELPIMSSSVQDRIVDNFLEIFNNVIDHAESKYVYVCGQYFYSKKKLVFTIVDIGKTIEENVNEYLGDESKKISNTIEWAIKLGNSTKAQSAPGGLGFGMILDFLRKNKGSFIIVSGNESYELNNSKERFGKLDNIFYGTIVTISFNLDDDFSYILIDDDIIEL</sequence>
<keyword evidence="4" id="KW-1185">Reference proteome</keyword>
<evidence type="ECO:0000256" key="1">
    <source>
        <dbReference type="SAM" id="Phobius"/>
    </source>
</evidence>
<protein>
    <submittedName>
        <fullName evidence="3">Anti-anti-sigma regulatory factor (Antagonist of anti-sigma factor)</fullName>
    </submittedName>
</protein>
<organism evidence="3 4">
    <name type="scientific">Anaerosporobacter mobilis DSM 15930</name>
    <dbReference type="NCBI Taxonomy" id="1120996"/>
    <lineage>
        <taxon>Bacteria</taxon>
        <taxon>Bacillati</taxon>
        <taxon>Bacillota</taxon>
        <taxon>Clostridia</taxon>
        <taxon>Lachnospirales</taxon>
        <taxon>Lachnospiraceae</taxon>
        <taxon>Anaerosporobacter</taxon>
    </lineage>
</organism>
<proteinExistence type="predicted"/>
<evidence type="ECO:0000259" key="2">
    <source>
        <dbReference type="PROSITE" id="PS50801"/>
    </source>
</evidence>
<dbReference type="RefSeq" id="WP_073290772.1">
    <property type="nucleotide sequence ID" value="NZ_FRCP01000023.1"/>
</dbReference>
<dbReference type="InterPro" id="IPR002645">
    <property type="entry name" value="STAS_dom"/>
</dbReference>
<feature type="domain" description="STAS" evidence="2">
    <location>
        <begin position="10"/>
        <end position="117"/>
    </location>
</feature>
<accession>A0A1M7MW82</accession>
<dbReference type="Proteomes" id="UP000184038">
    <property type="component" value="Unassembled WGS sequence"/>
</dbReference>
<evidence type="ECO:0000313" key="4">
    <source>
        <dbReference type="Proteomes" id="UP000184038"/>
    </source>
</evidence>
<keyword evidence="1" id="KW-0472">Membrane</keyword>
<reference evidence="3 4" key="1">
    <citation type="submission" date="2016-11" db="EMBL/GenBank/DDBJ databases">
        <authorList>
            <person name="Jaros S."/>
            <person name="Januszkiewicz K."/>
            <person name="Wedrychowicz H."/>
        </authorList>
    </citation>
    <scope>NUCLEOTIDE SEQUENCE [LARGE SCALE GENOMIC DNA]</scope>
    <source>
        <strain evidence="3 4">DSM 15930</strain>
    </source>
</reference>